<comment type="catalytic activity">
    <reaction evidence="2">
        <text>2 GTP = 3',3'-c-di-GMP + 2 diphosphate</text>
        <dbReference type="Rhea" id="RHEA:24898"/>
        <dbReference type="ChEBI" id="CHEBI:33019"/>
        <dbReference type="ChEBI" id="CHEBI:37565"/>
        <dbReference type="ChEBI" id="CHEBI:58805"/>
        <dbReference type="EC" id="2.7.7.65"/>
    </reaction>
</comment>
<dbReference type="Proteomes" id="UP000241618">
    <property type="component" value="Unassembled WGS sequence"/>
</dbReference>
<accession>A0A2T3JYD3</accession>
<dbReference type="Proteomes" id="UP000241405">
    <property type="component" value="Unassembled WGS sequence"/>
</dbReference>
<gene>
    <name evidence="6" type="ORF">C9J18_02730</name>
    <name evidence="5" type="ORF">CTM96_00880</name>
</gene>
<dbReference type="InterPro" id="IPR000160">
    <property type="entry name" value="GGDEF_dom"/>
</dbReference>
<sequence length="433" mass="51039">MKTNHPQFKKKFITPIKSFALFFCVFSSLYFIYNIYHLEIFPNRYITKIQGVYSYTRRFGSYYNNTPKKYKLEGDYKKDNVSLIVNTASNVKILSEGIDKLRSELNQITNNNIWTIAVLENPAGYAHFDPIRPEYLTQFDKYGENSVIRRIVERERLTNTYQSFYGCNLKLTESYIENGSHIQIRTLYYPIYNNRHLDALLAIDIKSKYFSETLQKYNNSHFTILNMNKKGNIYKIEELLPCSELHPINIGINLLSIFKIVFFPALLLTIIYGYFKTYLIKKRYHIQRDQMTNFYRRDYYEKKWLKQHDFNLLIIDIDHFKKVNDIHGHEIGDTVIRHVSKRINNCIRSEDIAVRWGGEEFIITFKDMTNEQLHIKAEKICASIASSPILELDITVSIGGTTATNTHFNDVYKVADKALYFSKSNGRNQYNIV</sequence>
<dbReference type="CDD" id="cd01949">
    <property type="entry name" value="GGDEF"/>
    <property type="match status" value="1"/>
</dbReference>
<dbReference type="EMBL" id="PYMO01000001">
    <property type="protein sequence ID" value="PSU27308.1"/>
    <property type="molecule type" value="Genomic_DNA"/>
</dbReference>
<dbReference type="PROSITE" id="PS50887">
    <property type="entry name" value="GGDEF"/>
    <property type="match status" value="1"/>
</dbReference>
<dbReference type="GO" id="GO:0043709">
    <property type="term" value="P:cell adhesion involved in single-species biofilm formation"/>
    <property type="evidence" value="ECO:0007669"/>
    <property type="project" value="TreeGrafter"/>
</dbReference>
<dbReference type="Gene3D" id="3.30.70.270">
    <property type="match status" value="1"/>
</dbReference>
<dbReference type="SMART" id="SM00267">
    <property type="entry name" value="GGDEF"/>
    <property type="match status" value="1"/>
</dbReference>
<dbReference type="InterPro" id="IPR050469">
    <property type="entry name" value="Diguanylate_Cyclase"/>
</dbReference>
<dbReference type="PANTHER" id="PTHR45138">
    <property type="entry name" value="REGULATORY COMPONENTS OF SENSORY TRANSDUCTION SYSTEM"/>
    <property type="match status" value="1"/>
</dbReference>
<keyword evidence="3" id="KW-0812">Transmembrane</keyword>
<protein>
    <recommendedName>
        <fullName evidence="1">diguanylate cyclase</fullName>
        <ecNumber evidence="1">2.7.7.65</ecNumber>
    </recommendedName>
</protein>
<dbReference type="Pfam" id="PF00990">
    <property type="entry name" value="GGDEF"/>
    <property type="match status" value="1"/>
</dbReference>
<dbReference type="InterPro" id="IPR029787">
    <property type="entry name" value="Nucleotide_cyclase"/>
</dbReference>
<evidence type="ECO:0000313" key="8">
    <source>
        <dbReference type="Proteomes" id="UP000241618"/>
    </source>
</evidence>
<dbReference type="RefSeq" id="WP_107305789.1">
    <property type="nucleotide sequence ID" value="NZ_PYMO01000001.1"/>
</dbReference>
<organism evidence="6 8">
    <name type="scientific">Photobacterium phosphoreum</name>
    <dbReference type="NCBI Taxonomy" id="659"/>
    <lineage>
        <taxon>Bacteria</taxon>
        <taxon>Pseudomonadati</taxon>
        <taxon>Pseudomonadota</taxon>
        <taxon>Gammaproteobacteria</taxon>
        <taxon>Vibrionales</taxon>
        <taxon>Vibrionaceae</taxon>
        <taxon>Photobacterium</taxon>
    </lineage>
</organism>
<evidence type="ECO:0000313" key="7">
    <source>
        <dbReference type="Proteomes" id="UP000241405"/>
    </source>
</evidence>
<dbReference type="NCBIfam" id="TIGR00254">
    <property type="entry name" value="GGDEF"/>
    <property type="match status" value="1"/>
</dbReference>
<name>A0A2T3JYD3_PHOPO</name>
<dbReference type="InterPro" id="IPR043128">
    <property type="entry name" value="Rev_trsase/Diguanyl_cyclase"/>
</dbReference>
<proteinExistence type="predicted"/>
<feature type="transmembrane region" description="Helical" evidence="3">
    <location>
        <begin position="12"/>
        <end position="33"/>
    </location>
</feature>
<keyword evidence="3" id="KW-1133">Transmembrane helix</keyword>
<dbReference type="GO" id="GO:0005886">
    <property type="term" value="C:plasma membrane"/>
    <property type="evidence" value="ECO:0007669"/>
    <property type="project" value="TreeGrafter"/>
</dbReference>
<feature type="domain" description="GGDEF" evidence="4">
    <location>
        <begin position="308"/>
        <end position="433"/>
    </location>
</feature>
<dbReference type="EMBL" id="PYMP01000001">
    <property type="protein sequence ID" value="PSU54416.1"/>
    <property type="molecule type" value="Genomic_DNA"/>
</dbReference>
<evidence type="ECO:0000313" key="5">
    <source>
        <dbReference type="EMBL" id="PSU27308.1"/>
    </source>
</evidence>
<evidence type="ECO:0000256" key="3">
    <source>
        <dbReference type="SAM" id="Phobius"/>
    </source>
</evidence>
<dbReference type="AlphaFoldDB" id="A0A2T3JYD3"/>
<dbReference type="EC" id="2.7.7.65" evidence="1"/>
<keyword evidence="7" id="KW-1185">Reference proteome</keyword>
<evidence type="ECO:0000313" key="6">
    <source>
        <dbReference type="EMBL" id="PSU54416.1"/>
    </source>
</evidence>
<reference evidence="7 8" key="1">
    <citation type="submission" date="2018-03" db="EMBL/GenBank/DDBJ databases">
        <title>Whole genome sequencing of Histamine producing bacteria.</title>
        <authorList>
            <person name="Butler K."/>
        </authorList>
    </citation>
    <scope>NUCLEOTIDE SEQUENCE [LARGE SCALE GENOMIC DNA]</scope>
    <source>
        <strain evidence="6 8">FS-6.1</strain>
        <strain evidence="5 7">FS-6.2</strain>
    </source>
</reference>
<comment type="caution">
    <text evidence="6">The sequence shown here is derived from an EMBL/GenBank/DDBJ whole genome shotgun (WGS) entry which is preliminary data.</text>
</comment>
<evidence type="ECO:0000256" key="2">
    <source>
        <dbReference type="ARBA" id="ARBA00034247"/>
    </source>
</evidence>
<feature type="transmembrane region" description="Helical" evidence="3">
    <location>
        <begin position="250"/>
        <end position="275"/>
    </location>
</feature>
<dbReference type="GO" id="GO:0052621">
    <property type="term" value="F:diguanylate cyclase activity"/>
    <property type="evidence" value="ECO:0007669"/>
    <property type="project" value="UniProtKB-EC"/>
</dbReference>
<evidence type="ECO:0000259" key="4">
    <source>
        <dbReference type="PROSITE" id="PS50887"/>
    </source>
</evidence>
<dbReference type="GO" id="GO:1902201">
    <property type="term" value="P:negative regulation of bacterial-type flagellum-dependent cell motility"/>
    <property type="evidence" value="ECO:0007669"/>
    <property type="project" value="TreeGrafter"/>
</dbReference>
<evidence type="ECO:0000256" key="1">
    <source>
        <dbReference type="ARBA" id="ARBA00012528"/>
    </source>
</evidence>
<dbReference type="SUPFAM" id="SSF55073">
    <property type="entry name" value="Nucleotide cyclase"/>
    <property type="match status" value="1"/>
</dbReference>
<keyword evidence="3" id="KW-0472">Membrane</keyword>
<dbReference type="PANTHER" id="PTHR45138:SF9">
    <property type="entry name" value="DIGUANYLATE CYCLASE DGCM-RELATED"/>
    <property type="match status" value="1"/>
</dbReference>